<evidence type="ECO:0000256" key="6">
    <source>
        <dbReference type="ARBA" id="ARBA00022842"/>
    </source>
</evidence>
<feature type="transmembrane region" description="Helical" evidence="11">
    <location>
        <begin position="406"/>
        <end position="428"/>
    </location>
</feature>
<dbReference type="GO" id="GO:0004175">
    <property type="term" value="F:endopeptidase activity"/>
    <property type="evidence" value="ECO:0007669"/>
    <property type="project" value="UniProtKB-ARBA"/>
</dbReference>
<reference evidence="13 14" key="1">
    <citation type="submission" date="2024-03" db="EMBL/GenBank/DDBJ databases">
        <title>Complete genome sequence of the green alga Chloropicon roscoffensis RCC1871.</title>
        <authorList>
            <person name="Lemieux C."/>
            <person name="Pombert J.-F."/>
            <person name="Otis C."/>
            <person name="Turmel M."/>
        </authorList>
    </citation>
    <scope>NUCLEOTIDE SEQUENCE [LARGE SCALE GENOMIC DNA]</scope>
    <source>
        <strain evidence="13 14">RCC1871</strain>
    </source>
</reference>
<sequence>MPGVGGGLRRPTCSIVTADRASRRAGRGLKARAHDKGRGGRTRDSHPSSSESSAIGRERRKAVPLMRFPFQNRDREVRLEANGGQRKPRNRHWKIRSFVSASRGLWGLFADGTQDNQLDIVTTADPEECERWVRDFRKSGGDCLGLDIEWKSNTAKGQRPSPVATLQLATETSALVLQVLYFNPSGCAALRELLADETVLKLGVGIKPDFLKLLKDCNLHCRGGLDLSKHFKSTLGLKIREEIGLKRLAKFVLGFDMDKPKSMSRSDWSTASLQEDQVTYAALDAVVACRVFEKLRRCDAHEQWGIATRTRYFLQKTFAFRKLKQQSWPKRLLAFGAMFWAVWSPSVAVAGAMGLAHAKRDILCGSWALCALFILMRSYGEEMLKSSRPLEIYFGKWDPSKASSGLALGVALAVSFYAALSLLGFGAPRWVPGAVAHAELVQAAAAGILAGLFQEALFRGLVTKELERDYRKAEGWKAAAIVAVLFASAHRTLDGFLGLALLSLCLSEARKAFRGSLSFPLGLHSGLVAASAVLGRSVYAEMSTAPRWLAGSGPHFLEGALGLAMLSCLYAVLRNKRRKLKSR</sequence>
<dbReference type="PANTHER" id="PTHR13620">
    <property type="entry name" value="3-5 EXONUCLEASE"/>
    <property type="match status" value="1"/>
</dbReference>
<feature type="transmembrane region" description="Helical" evidence="11">
    <location>
        <begin position="440"/>
        <end position="458"/>
    </location>
</feature>
<keyword evidence="4" id="KW-0378">Hydrolase</keyword>
<evidence type="ECO:0000256" key="1">
    <source>
        <dbReference type="ARBA" id="ARBA00004123"/>
    </source>
</evidence>
<organism evidence="13 14">
    <name type="scientific">Chloropicon roscoffensis</name>
    <dbReference type="NCBI Taxonomy" id="1461544"/>
    <lineage>
        <taxon>Eukaryota</taxon>
        <taxon>Viridiplantae</taxon>
        <taxon>Chlorophyta</taxon>
        <taxon>Chloropicophyceae</taxon>
        <taxon>Chloropicales</taxon>
        <taxon>Chloropicaceae</taxon>
        <taxon>Chloropicon</taxon>
    </lineage>
</organism>
<accession>A0AAX4PCU3</accession>
<comment type="subcellular location">
    <subcellularLocation>
        <location evidence="1">Nucleus</location>
    </subcellularLocation>
</comment>
<keyword evidence="3" id="KW-0479">Metal-binding</keyword>
<dbReference type="InterPro" id="IPR036397">
    <property type="entry name" value="RNaseH_sf"/>
</dbReference>
<name>A0AAX4PCU3_9CHLO</name>
<dbReference type="Proteomes" id="UP001472866">
    <property type="component" value="Chromosome 08"/>
</dbReference>
<evidence type="ECO:0000256" key="7">
    <source>
        <dbReference type="ARBA" id="ARBA00023242"/>
    </source>
</evidence>
<evidence type="ECO:0000313" key="13">
    <source>
        <dbReference type="EMBL" id="WZN63795.1"/>
    </source>
</evidence>
<dbReference type="InterPro" id="IPR051132">
    <property type="entry name" value="3-5_Exonuclease_domain"/>
</dbReference>
<dbReference type="CDD" id="cd06141">
    <property type="entry name" value="WRN_exo"/>
    <property type="match status" value="1"/>
</dbReference>
<dbReference type="InterPro" id="IPR003675">
    <property type="entry name" value="Rce1/LyrA-like_dom"/>
</dbReference>
<evidence type="ECO:0000256" key="4">
    <source>
        <dbReference type="ARBA" id="ARBA00022801"/>
    </source>
</evidence>
<dbReference type="GO" id="GO:0003676">
    <property type="term" value="F:nucleic acid binding"/>
    <property type="evidence" value="ECO:0007669"/>
    <property type="project" value="InterPro"/>
</dbReference>
<dbReference type="GO" id="GO:0008408">
    <property type="term" value="F:3'-5' exonuclease activity"/>
    <property type="evidence" value="ECO:0007669"/>
    <property type="project" value="InterPro"/>
</dbReference>
<dbReference type="InterPro" id="IPR002562">
    <property type="entry name" value="3'-5'_exonuclease_dom"/>
</dbReference>
<dbReference type="SMART" id="SM00474">
    <property type="entry name" value="35EXOc"/>
    <property type="match status" value="1"/>
</dbReference>
<evidence type="ECO:0000259" key="12">
    <source>
        <dbReference type="SMART" id="SM00474"/>
    </source>
</evidence>
<feature type="compositionally biased region" description="Basic and acidic residues" evidence="10">
    <location>
        <begin position="32"/>
        <end position="46"/>
    </location>
</feature>
<dbReference type="EMBL" id="CP151508">
    <property type="protein sequence ID" value="WZN63795.1"/>
    <property type="molecule type" value="Genomic_DNA"/>
</dbReference>
<keyword evidence="14" id="KW-1185">Reference proteome</keyword>
<keyword evidence="11" id="KW-0812">Transmembrane</keyword>
<evidence type="ECO:0000256" key="8">
    <source>
        <dbReference type="ARBA" id="ARBA00040531"/>
    </source>
</evidence>
<evidence type="ECO:0000256" key="3">
    <source>
        <dbReference type="ARBA" id="ARBA00022723"/>
    </source>
</evidence>
<keyword evidence="7" id="KW-0539">Nucleus</keyword>
<keyword evidence="11" id="KW-0472">Membrane</keyword>
<evidence type="ECO:0000256" key="2">
    <source>
        <dbReference type="ARBA" id="ARBA00022722"/>
    </source>
</evidence>
<evidence type="ECO:0000256" key="11">
    <source>
        <dbReference type="SAM" id="Phobius"/>
    </source>
</evidence>
<dbReference type="Pfam" id="PF02517">
    <property type="entry name" value="Rce1-like"/>
    <property type="match status" value="1"/>
</dbReference>
<keyword evidence="5" id="KW-0269">Exonuclease</keyword>
<protein>
    <recommendedName>
        <fullName evidence="8">3'-5' exonuclease</fullName>
    </recommendedName>
    <alternativeName>
        <fullName evidence="9">Werner Syndrome-like exonuclease</fullName>
    </alternativeName>
</protein>
<proteinExistence type="predicted"/>
<feature type="transmembrane region" description="Helical" evidence="11">
    <location>
        <begin position="555"/>
        <end position="573"/>
    </location>
</feature>
<evidence type="ECO:0000313" key="14">
    <source>
        <dbReference type="Proteomes" id="UP001472866"/>
    </source>
</evidence>
<keyword evidence="6" id="KW-0460">Magnesium</keyword>
<feature type="region of interest" description="Disordered" evidence="10">
    <location>
        <begin position="1"/>
        <end position="63"/>
    </location>
</feature>
<evidence type="ECO:0000256" key="9">
    <source>
        <dbReference type="ARBA" id="ARBA00042761"/>
    </source>
</evidence>
<dbReference type="AlphaFoldDB" id="A0AAX4PCU3"/>
<gene>
    <name evidence="13" type="ORF">HKI87_08g53480</name>
</gene>
<dbReference type="Gene3D" id="3.30.420.10">
    <property type="entry name" value="Ribonuclease H-like superfamily/Ribonuclease H"/>
    <property type="match status" value="1"/>
</dbReference>
<dbReference type="GO" id="GO:0046872">
    <property type="term" value="F:metal ion binding"/>
    <property type="evidence" value="ECO:0007669"/>
    <property type="project" value="UniProtKB-KW"/>
</dbReference>
<dbReference type="Pfam" id="PF01612">
    <property type="entry name" value="DNA_pol_A_exo1"/>
    <property type="match status" value="1"/>
</dbReference>
<dbReference type="SUPFAM" id="SSF53098">
    <property type="entry name" value="Ribonuclease H-like"/>
    <property type="match status" value="1"/>
</dbReference>
<dbReference type="InterPro" id="IPR012337">
    <property type="entry name" value="RNaseH-like_sf"/>
</dbReference>
<feature type="domain" description="3'-5' exonuclease" evidence="12">
    <location>
        <begin position="120"/>
        <end position="300"/>
    </location>
</feature>
<evidence type="ECO:0000256" key="5">
    <source>
        <dbReference type="ARBA" id="ARBA00022839"/>
    </source>
</evidence>
<dbReference type="PANTHER" id="PTHR13620:SF109">
    <property type="entry name" value="3'-5' EXONUCLEASE"/>
    <property type="match status" value="1"/>
</dbReference>
<evidence type="ECO:0000256" key="10">
    <source>
        <dbReference type="SAM" id="MobiDB-lite"/>
    </source>
</evidence>
<feature type="transmembrane region" description="Helical" evidence="11">
    <location>
        <begin position="517"/>
        <end position="535"/>
    </location>
</feature>
<dbReference type="GO" id="GO:0006139">
    <property type="term" value="P:nucleobase-containing compound metabolic process"/>
    <property type="evidence" value="ECO:0007669"/>
    <property type="project" value="InterPro"/>
</dbReference>
<feature type="transmembrane region" description="Helical" evidence="11">
    <location>
        <begin position="332"/>
        <end position="355"/>
    </location>
</feature>
<dbReference type="GO" id="GO:0005634">
    <property type="term" value="C:nucleus"/>
    <property type="evidence" value="ECO:0007669"/>
    <property type="project" value="UniProtKB-SubCell"/>
</dbReference>
<keyword evidence="2" id="KW-0540">Nuclease</keyword>
<dbReference type="GO" id="GO:0080120">
    <property type="term" value="P:CAAX-box protein maturation"/>
    <property type="evidence" value="ECO:0007669"/>
    <property type="project" value="UniProtKB-ARBA"/>
</dbReference>
<keyword evidence="11" id="KW-1133">Transmembrane helix</keyword>